<dbReference type="RefSeq" id="WP_343781201.1">
    <property type="nucleotide sequence ID" value="NZ_BAAACZ010000003.1"/>
</dbReference>
<evidence type="ECO:0000313" key="3">
    <source>
        <dbReference type="Proteomes" id="UP001500740"/>
    </source>
</evidence>
<keyword evidence="3" id="KW-1185">Reference proteome</keyword>
<evidence type="ECO:0000313" key="2">
    <source>
        <dbReference type="EMBL" id="GAA0451162.1"/>
    </source>
</evidence>
<keyword evidence="1" id="KW-1133">Transmembrane helix</keyword>
<protein>
    <submittedName>
        <fullName evidence="2">Uncharacterized protein</fullName>
    </submittedName>
</protein>
<feature type="transmembrane region" description="Helical" evidence="1">
    <location>
        <begin position="7"/>
        <end position="27"/>
    </location>
</feature>
<reference evidence="2 3" key="1">
    <citation type="journal article" date="2019" name="Int. J. Syst. Evol. Microbiol.">
        <title>The Global Catalogue of Microorganisms (GCM) 10K type strain sequencing project: providing services to taxonomists for standard genome sequencing and annotation.</title>
        <authorList>
            <consortium name="The Broad Institute Genomics Platform"/>
            <consortium name="The Broad Institute Genome Sequencing Center for Infectious Disease"/>
            <person name="Wu L."/>
            <person name="Ma J."/>
        </authorList>
    </citation>
    <scope>NUCLEOTIDE SEQUENCE [LARGE SCALE GENOMIC DNA]</scope>
    <source>
        <strain evidence="2 3">JCM 14193</strain>
    </source>
</reference>
<evidence type="ECO:0000256" key="1">
    <source>
        <dbReference type="SAM" id="Phobius"/>
    </source>
</evidence>
<sequence length="49" mass="5612">MKLSGKAIVGILFGIVIVMGFLIYFLFNYIENRGLVDESMNWVNVMVQK</sequence>
<dbReference type="Proteomes" id="UP001500740">
    <property type="component" value="Unassembled WGS sequence"/>
</dbReference>
<accession>A0ABN0ZLE4</accession>
<keyword evidence="1" id="KW-0472">Membrane</keyword>
<dbReference type="EMBL" id="BAAACZ010000003">
    <property type="protein sequence ID" value="GAA0451162.1"/>
    <property type="molecule type" value="Genomic_DNA"/>
</dbReference>
<name>A0ABN0ZLE4_9BACI</name>
<comment type="caution">
    <text evidence="2">The sequence shown here is derived from an EMBL/GenBank/DDBJ whole genome shotgun (WGS) entry which is preliminary data.</text>
</comment>
<proteinExistence type="predicted"/>
<organism evidence="2 3">
    <name type="scientific">Alkalibacillus silvisoli</name>
    <dbReference type="NCBI Taxonomy" id="392823"/>
    <lineage>
        <taxon>Bacteria</taxon>
        <taxon>Bacillati</taxon>
        <taxon>Bacillota</taxon>
        <taxon>Bacilli</taxon>
        <taxon>Bacillales</taxon>
        <taxon>Bacillaceae</taxon>
        <taxon>Alkalibacillus</taxon>
    </lineage>
</organism>
<keyword evidence="1" id="KW-0812">Transmembrane</keyword>
<gene>
    <name evidence="2" type="ORF">GCM10008935_02080</name>
</gene>